<dbReference type="EMBL" id="JACHJT010000001">
    <property type="protein sequence ID" value="MBB4934246.1"/>
    <property type="molecule type" value="Genomic_DNA"/>
</dbReference>
<proteinExistence type="predicted"/>
<dbReference type="Proteomes" id="UP000523007">
    <property type="component" value="Unassembled WGS sequence"/>
</dbReference>
<evidence type="ECO:0000313" key="1">
    <source>
        <dbReference type="EMBL" id="MBB4934246.1"/>
    </source>
</evidence>
<comment type="caution">
    <text evidence="1">The sequence shown here is derived from an EMBL/GenBank/DDBJ whole genome shotgun (WGS) entry which is preliminary data.</text>
</comment>
<dbReference type="RefSeq" id="WP_184582179.1">
    <property type="nucleotide sequence ID" value="NZ_JACHJT010000001.1"/>
</dbReference>
<protein>
    <submittedName>
        <fullName evidence="1">Uncharacterized protein</fullName>
    </submittedName>
</protein>
<reference evidence="1 2" key="1">
    <citation type="submission" date="2020-08" db="EMBL/GenBank/DDBJ databases">
        <title>Sequencing the genomes of 1000 actinobacteria strains.</title>
        <authorList>
            <person name="Klenk H.-P."/>
        </authorList>
    </citation>
    <scope>NUCLEOTIDE SEQUENCE [LARGE SCALE GENOMIC DNA]</scope>
    <source>
        <strain evidence="1 2">DSM 102030</strain>
    </source>
</reference>
<keyword evidence="2" id="KW-1185">Reference proteome</keyword>
<sequence length="136" mass="14977">MSGTLNQEQALERVEQHIGNATANLPDSLHTESLGVIDGASCDDPTDNGPKVRIIVSHKYWLDGLQPEDNEHHAELLHQHWTNNGYTVLTDDRPDEIYISVENNEDGFRMSLQESAEGSLSLGASSPCIWPNGSPE</sequence>
<gene>
    <name evidence="1" type="ORF">F4561_005066</name>
</gene>
<dbReference type="AlphaFoldDB" id="A0A7W7W4W8"/>
<accession>A0A7W7W4W8</accession>
<name>A0A7W7W4W8_9ACTN</name>
<evidence type="ECO:0000313" key="2">
    <source>
        <dbReference type="Proteomes" id="UP000523007"/>
    </source>
</evidence>
<organism evidence="1 2">
    <name type="scientific">Lipingzhangella halophila</name>
    <dbReference type="NCBI Taxonomy" id="1783352"/>
    <lineage>
        <taxon>Bacteria</taxon>
        <taxon>Bacillati</taxon>
        <taxon>Actinomycetota</taxon>
        <taxon>Actinomycetes</taxon>
        <taxon>Streptosporangiales</taxon>
        <taxon>Nocardiopsidaceae</taxon>
        <taxon>Lipingzhangella</taxon>
    </lineage>
</organism>